<evidence type="ECO:0000259" key="1">
    <source>
        <dbReference type="Pfam" id="PF01243"/>
    </source>
</evidence>
<evidence type="ECO:0000313" key="2">
    <source>
        <dbReference type="EMBL" id="PAB60145.1"/>
    </source>
</evidence>
<dbReference type="Gene3D" id="2.30.110.10">
    <property type="entry name" value="Electron Transport, Fmn-binding Protein, Chain A"/>
    <property type="match status" value="1"/>
</dbReference>
<keyword evidence="3" id="KW-1185">Reference proteome</keyword>
<dbReference type="EMBL" id="NIBG01000004">
    <property type="protein sequence ID" value="PAB60145.1"/>
    <property type="molecule type" value="Genomic_DNA"/>
</dbReference>
<dbReference type="InterPro" id="IPR012349">
    <property type="entry name" value="Split_barrel_FMN-bd"/>
</dbReference>
<dbReference type="AlphaFoldDB" id="A0A267MMQ1"/>
<protein>
    <recommendedName>
        <fullName evidence="1">Pyridoxamine 5'-phosphate oxidase N-terminal domain-containing protein</fullName>
    </recommendedName>
</protein>
<accession>A0A267MMQ1</accession>
<gene>
    <name evidence="2" type="ORF">CCE28_07175</name>
</gene>
<organism evidence="2 3">
    <name type="scientific">Anaeromicrobium sediminis</name>
    <dbReference type="NCBI Taxonomy" id="1478221"/>
    <lineage>
        <taxon>Bacteria</taxon>
        <taxon>Bacillati</taxon>
        <taxon>Bacillota</taxon>
        <taxon>Clostridia</taxon>
        <taxon>Peptostreptococcales</taxon>
        <taxon>Thermotaleaceae</taxon>
        <taxon>Anaeromicrobium</taxon>
    </lineage>
</organism>
<dbReference type="Proteomes" id="UP000216024">
    <property type="component" value="Unassembled WGS sequence"/>
</dbReference>
<comment type="caution">
    <text evidence="2">The sequence shown here is derived from an EMBL/GenBank/DDBJ whole genome shotgun (WGS) entry which is preliminary data.</text>
</comment>
<name>A0A267MMQ1_9FIRM</name>
<proteinExistence type="predicted"/>
<sequence>MNLMSKELNFIKENPMGFLATTDESGKPRVRGWGIMIDEENRIVFGTSNKKKVFRQLKANPHAEWIAMAKDYSTLRVSGDVVFEEDMQTKLNIIEKTPVIKKLYTGREDELEIFYLENIEYDWFEMKMEFQKK</sequence>
<feature type="domain" description="Pyridoxamine 5'-phosphate oxidase N-terminal" evidence="1">
    <location>
        <begin position="9"/>
        <end position="87"/>
    </location>
</feature>
<dbReference type="SUPFAM" id="SSF50475">
    <property type="entry name" value="FMN-binding split barrel"/>
    <property type="match status" value="1"/>
</dbReference>
<dbReference type="OrthoDB" id="9792542at2"/>
<evidence type="ECO:0000313" key="3">
    <source>
        <dbReference type="Proteomes" id="UP000216024"/>
    </source>
</evidence>
<reference evidence="2 3" key="1">
    <citation type="submission" date="2017-06" db="EMBL/GenBank/DDBJ databases">
        <title>Draft genome sequence of anaerobic fermentative bacterium Anaeromicrobium sediminis DY2726D isolated from West Pacific Ocean sediments.</title>
        <authorList>
            <person name="Zeng X."/>
        </authorList>
    </citation>
    <scope>NUCLEOTIDE SEQUENCE [LARGE SCALE GENOMIC DNA]</scope>
    <source>
        <strain evidence="2 3">DY2726D</strain>
    </source>
</reference>
<dbReference type="InterPro" id="IPR011576">
    <property type="entry name" value="Pyridox_Oxase_N"/>
</dbReference>
<dbReference type="Pfam" id="PF01243">
    <property type="entry name" value="PNPOx_N"/>
    <property type="match status" value="1"/>
</dbReference>